<accession>A0A649VDC8</accession>
<dbReference type="EMBL" id="MN585993">
    <property type="protein sequence ID" value="QGJ90119.1"/>
    <property type="molecule type" value="Genomic_DNA"/>
</dbReference>
<dbReference type="KEGG" id="vg:55624518"/>
<gene>
    <name evidence="1" type="primary">81</name>
    <name evidence="1" type="ORF">PBI_INDLULAMITHI_81</name>
</gene>
<proteinExistence type="predicted"/>
<keyword evidence="2" id="KW-1185">Reference proteome</keyword>
<sequence length="94" mass="10919">MPWNTSDQTNGLESIKAKVYWDKDGGIDEDGIWVCEVPTQITASSVGWQRTKYARRTTVRWDEAIDLYIRWFDHVIVNGNFEATFRDGVFLVEC</sequence>
<dbReference type="GeneID" id="55624518"/>
<name>A0A649VDC8_9CAUD</name>
<protein>
    <submittedName>
        <fullName evidence="1">Uncharacterized protein</fullName>
    </submittedName>
</protein>
<organism evidence="1 2">
    <name type="scientific">Mycobacterium phage Indlulamithi</name>
    <dbReference type="NCBI Taxonomy" id="2656582"/>
    <lineage>
        <taxon>Viruses</taxon>
        <taxon>Duplodnaviria</taxon>
        <taxon>Heunggongvirae</taxon>
        <taxon>Uroviricota</taxon>
        <taxon>Caudoviricetes</taxon>
        <taxon>Indlulamithivirus</taxon>
        <taxon>Indlulamithivirus indlulamithi</taxon>
    </lineage>
</organism>
<dbReference type="Proteomes" id="UP000423609">
    <property type="component" value="Segment"/>
</dbReference>
<dbReference type="RefSeq" id="YP_009853832.1">
    <property type="nucleotide sequence ID" value="NC_048824.1"/>
</dbReference>
<evidence type="ECO:0000313" key="1">
    <source>
        <dbReference type="EMBL" id="QGJ90119.1"/>
    </source>
</evidence>
<reference evidence="1 2" key="1">
    <citation type="submission" date="2019-10" db="EMBL/GenBank/DDBJ databases">
        <authorList>
            <person name="Garlena R.A."/>
            <person name="Russell D.A."/>
            <person name="Pope W.H."/>
            <person name="Jacobs-Sera D."/>
            <person name="Hatfull G.F."/>
        </authorList>
    </citation>
    <scope>NUCLEOTIDE SEQUENCE [LARGE SCALE GENOMIC DNA]</scope>
</reference>
<evidence type="ECO:0000313" key="2">
    <source>
        <dbReference type="Proteomes" id="UP000423609"/>
    </source>
</evidence>